<dbReference type="RefSeq" id="XP_022577237.1">
    <property type="nucleotide sequence ID" value="XM_022724218.1"/>
</dbReference>
<feature type="transmembrane region" description="Helical" evidence="1">
    <location>
        <begin position="20"/>
        <end position="42"/>
    </location>
</feature>
<evidence type="ECO:0000256" key="1">
    <source>
        <dbReference type="SAM" id="Phobius"/>
    </source>
</evidence>
<dbReference type="InterPro" id="IPR036259">
    <property type="entry name" value="MFS_trans_sf"/>
</dbReference>
<organism evidence="2 3">
    <name type="scientific">Penicilliopsis zonata CBS 506.65</name>
    <dbReference type="NCBI Taxonomy" id="1073090"/>
    <lineage>
        <taxon>Eukaryota</taxon>
        <taxon>Fungi</taxon>
        <taxon>Dikarya</taxon>
        <taxon>Ascomycota</taxon>
        <taxon>Pezizomycotina</taxon>
        <taxon>Eurotiomycetes</taxon>
        <taxon>Eurotiomycetidae</taxon>
        <taxon>Eurotiales</taxon>
        <taxon>Aspergillaceae</taxon>
        <taxon>Penicilliopsis</taxon>
    </lineage>
</organism>
<dbReference type="AlphaFoldDB" id="A0A1L9S6G0"/>
<keyword evidence="1" id="KW-0812">Transmembrane</keyword>
<dbReference type="VEuPathDB" id="FungiDB:ASPZODRAFT_137124"/>
<feature type="transmembrane region" description="Helical" evidence="1">
    <location>
        <begin position="62"/>
        <end position="82"/>
    </location>
</feature>
<dbReference type="Proteomes" id="UP000184188">
    <property type="component" value="Unassembled WGS sequence"/>
</dbReference>
<sequence length="97" mass="10741">MEEKSLAPNAMEHVQPNGGVTAWACVAGSFLLQFCSFGYVNAWGTFQLYYPDAMFSDESASSLAWITTFQIFLLFILGPAVGKMIDLYGCRRFLPAL</sequence>
<accession>A0A1L9S6G0</accession>
<proteinExistence type="predicted"/>
<evidence type="ECO:0000313" key="3">
    <source>
        <dbReference type="Proteomes" id="UP000184188"/>
    </source>
</evidence>
<reference evidence="3" key="1">
    <citation type="journal article" date="2017" name="Genome Biol.">
        <title>Comparative genomics reveals high biological diversity and specific adaptations in the industrially and medically important fungal genus Aspergillus.</title>
        <authorList>
            <person name="de Vries R.P."/>
            <person name="Riley R."/>
            <person name="Wiebenga A."/>
            <person name="Aguilar-Osorio G."/>
            <person name="Amillis S."/>
            <person name="Uchima C.A."/>
            <person name="Anderluh G."/>
            <person name="Asadollahi M."/>
            <person name="Askin M."/>
            <person name="Barry K."/>
            <person name="Battaglia E."/>
            <person name="Bayram O."/>
            <person name="Benocci T."/>
            <person name="Braus-Stromeyer S.A."/>
            <person name="Caldana C."/>
            <person name="Canovas D."/>
            <person name="Cerqueira G.C."/>
            <person name="Chen F."/>
            <person name="Chen W."/>
            <person name="Choi C."/>
            <person name="Clum A."/>
            <person name="Dos Santos R.A."/>
            <person name="Damasio A.R."/>
            <person name="Diallinas G."/>
            <person name="Emri T."/>
            <person name="Fekete E."/>
            <person name="Flipphi M."/>
            <person name="Freyberg S."/>
            <person name="Gallo A."/>
            <person name="Gournas C."/>
            <person name="Habgood R."/>
            <person name="Hainaut M."/>
            <person name="Harispe M.L."/>
            <person name="Henrissat B."/>
            <person name="Hilden K.S."/>
            <person name="Hope R."/>
            <person name="Hossain A."/>
            <person name="Karabika E."/>
            <person name="Karaffa L."/>
            <person name="Karanyi Z."/>
            <person name="Krasevec N."/>
            <person name="Kuo A."/>
            <person name="Kusch H."/>
            <person name="LaButti K."/>
            <person name="Lagendijk E.L."/>
            <person name="Lapidus A."/>
            <person name="Levasseur A."/>
            <person name="Lindquist E."/>
            <person name="Lipzen A."/>
            <person name="Logrieco A.F."/>
            <person name="MacCabe A."/>
            <person name="Maekelae M.R."/>
            <person name="Malavazi I."/>
            <person name="Melin P."/>
            <person name="Meyer V."/>
            <person name="Mielnichuk N."/>
            <person name="Miskei M."/>
            <person name="Molnar A.P."/>
            <person name="Mule G."/>
            <person name="Ngan C.Y."/>
            <person name="Orejas M."/>
            <person name="Orosz E."/>
            <person name="Ouedraogo J.P."/>
            <person name="Overkamp K.M."/>
            <person name="Park H.-S."/>
            <person name="Perrone G."/>
            <person name="Piumi F."/>
            <person name="Punt P.J."/>
            <person name="Ram A.F."/>
            <person name="Ramon A."/>
            <person name="Rauscher S."/>
            <person name="Record E."/>
            <person name="Riano-Pachon D.M."/>
            <person name="Robert V."/>
            <person name="Roehrig J."/>
            <person name="Ruller R."/>
            <person name="Salamov A."/>
            <person name="Salih N.S."/>
            <person name="Samson R.A."/>
            <person name="Sandor E."/>
            <person name="Sanguinetti M."/>
            <person name="Schuetze T."/>
            <person name="Sepcic K."/>
            <person name="Shelest E."/>
            <person name="Sherlock G."/>
            <person name="Sophianopoulou V."/>
            <person name="Squina F.M."/>
            <person name="Sun H."/>
            <person name="Susca A."/>
            <person name="Todd R.B."/>
            <person name="Tsang A."/>
            <person name="Unkles S.E."/>
            <person name="van de Wiele N."/>
            <person name="van Rossen-Uffink D."/>
            <person name="Oliveira J.V."/>
            <person name="Vesth T.C."/>
            <person name="Visser J."/>
            <person name="Yu J.-H."/>
            <person name="Zhou M."/>
            <person name="Andersen M.R."/>
            <person name="Archer D.B."/>
            <person name="Baker S.E."/>
            <person name="Benoit I."/>
            <person name="Brakhage A.A."/>
            <person name="Braus G.H."/>
            <person name="Fischer R."/>
            <person name="Frisvad J.C."/>
            <person name="Goldman G.H."/>
            <person name="Houbraken J."/>
            <person name="Oakley B."/>
            <person name="Pocsi I."/>
            <person name="Scazzocchio C."/>
            <person name="Seiboth B."/>
            <person name="vanKuyk P.A."/>
            <person name="Wortman J."/>
            <person name="Dyer P.S."/>
            <person name="Grigoriev I.V."/>
        </authorList>
    </citation>
    <scope>NUCLEOTIDE SEQUENCE [LARGE SCALE GENOMIC DNA]</scope>
    <source>
        <strain evidence="3">CBS 506.65</strain>
    </source>
</reference>
<dbReference type="EMBL" id="KV878357">
    <property type="protein sequence ID" value="OJJ42727.1"/>
    <property type="molecule type" value="Genomic_DNA"/>
</dbReference>
<name>A0A1L9S6G0_9EURO</name>
<evidence type="ECO:0008006" key="4">
    <source>
        <dbReference type="Google" id="ProtNLM"/>
    </source>
</evidence>
<dbReference type="OrthoDB" id="5667at2759"/>
<gene>
    <name evidence="2" type="ORF">ASPZODRAFT_137124</name>
</gene>
<dbReference type="GeneID" id="34610683"/>
<keyword evidence="3" id="KW-1185">Reference proteome</keyword>
<keyword evidence="1" id="KW-0472">Membrane</keyword>
<evidence type="ECO:0000313" key="2">
    <source>
        <dbReference type="EMBL" id="OJJ42727.1"/>
    </source>
</evidence>
<keyword evidence="1" id="KW-1133">Transmembrane helix</keyword>
<protein>
    <recommendedName>
        <fullName evidence="4">Major facilitator superfamily (MFS) profile domain-containing protein</fullName>
    </recommendedName>
</protein>
<dbReference type="SUPFAM" id="SSF103473">
    <property type="entry name" value="MFS general substrate transporter"/>
    <property type="match status" value="1"/>
</dbReference>